<feature type="transmembrane region" description="Helical" evidence="1">
    <location>
        <begin position="400"/>
        <end position="428"/>
    </location>
</feature>
<feature type="transmembrane region" description="Helical" evidence="1">
    <location>
        <begin position="354"/>
        <end position="379"/>
    </location>
</feature>
<feature type="transmembrane region" description="Helical" evidence="1">
    <location>
        <begin position="168"/>
        <end position="192"/>
    </location>
</feature>
<feature type="transmembrane region" description="Helical" evidence="1">
    <location>
        <begin position="434"/>
        <end position="459"/>
    </location>
</feature>
<comment type="caution">
    <text evidence="2">The sequence shown here is derived from an EMBL/GenBank/DDBJ whole genome shotgun (WGS) entry which is preliminary data.</text>
</comment>
<proteinExistence type="predicted"/>
<feature type="transmembrane region" description="Helical" evidence="1">
    <location>
        <begin position="466"/>
        <end position="488"/>
    </location>
</feature>
<gene>
    <name evidence="2" type="ORF">NGF19_13685</name>
</gene>
<reference evidence="2 3" key="1">
    <citation type="submission" date="2022-05" db="EMBL/GenBank/DDBJ databases">
        <title>Streptomyces sp. nov. RY43-2 isolated from soil of a peat swamp forest.</title>
        <authorList>
            <person name="Kanchanasin P."/>
            <person name="Tanasupawat S."/>
            <person name="Phongsopitanun W."/>
        </authorList>
    </citation>
    <scope>NUCLEOTIDE SEQUENCE [LARGE SCALE GENOMIC DNA]</scope>
    <source>
        <strain evidence="2 3">RY43-2</strain>
    </source>
</reference>
<keyword evidence="1" id="KW-0472">Membrane</keyword>
<keyword evidence="1" id="KW-0812">Transmembrane</keyword>
<evidence type="ECO:0000313" key="2">
    <source>
        <dbReference type="EMBL" id="MCN9241831.1"/>
    </source>
</evidence>
<keyword evidence="3" id="KW-1185">Reference proteome</keyword>
<dbReference type="EMBL" id="JAMWMR010000009">
    <property type="protein sequence ID" value="MCN9241831.1"/>
    <property type="molecule type" value="Genomic_DNA"/>
</dbReference>
<feature type="transmembrane region" description="Helical" evidence="1">
    <location>
        <begin position="138"/>
        <end position="162"/>
    </location>
</feature>
<feature type="transmembrane region" description="Helical" evidence="1">
    <location>
        <begin position="34"/>
        <end position="54"/>
    </location>
</feature>
<sequence length="536" mass="54633">MSVAAPAVAARAAHSGQLTGTRTLLRFALRRDRVLIPVWVAVNTLMVLSMPGTLKGLYDTPAARADLVGQLATNPSLRAMVGPLFGDSIGALTAWRAGVYAGLLAAVTSLLVVVRHTRDEEESGRQELISSARVGRRAPLTAALLAAAVANGVLALLIAGGLAGQGGAGALATGLGIAGVGMVFATMTAIVVQLTESARLARGLTSAVLGAAFVLRAAGDASTDDGSSALTWLSPLGWLENVRPYADERWWVLLLFVAATAAQGAVAYVLAGRRDVGMSFLPTRPGPAAGRLGSTGALAWRLQRGSVLGWSIGFFVAGVVYGGLADGATDLVGDNAKAREIFQRMGGHAALTDAFLAAMVGMMGLVAALYIVSAVLRLAGEETSGRAEPVLANAVGRLRWAAGHLVIAFGGATLIMLVASLGFMVGFGGKPGPILGACLVQLPAVWVIGGIAVLLYGVLPRGAMAAWAVAGVTLLIGWVGPALNVPQLVLDLSPFGHLPKLPGGEMQWTPVLALTVLAAALVAGGLVGVRRRDVTG</sequence>
<protein>
    <submittedName>
        <fullName evidence="2">ABC transporter permease</fullName>
    </submittedName>
</protein>
<feature type="transmembrane region" description="Helical" evidence="1">
    <location>
        <begin position="97"/>
        <end position="117"/>
    </location>
</feature>
<dbReference type="RefSeq" id="WP_252425132.1">
    <property type="nucleotide sequence ID" value="NZ_JAMWMR010000009.1"/>
</dbReference>
<accession>A0ABT0ZE18</accession>
<dbReference type="Proteomes" id="UP001523219">
    <property type="component" value="Unassembled WGS sequence"/>
</dbReference>
<evidence type="ECO:0000313" key="3">
    <source>
        <dbReference type="Proteomes" id="UP001523219"/>
    </source>
</evidence>
<organism evidence="2 3">
    <name type="scientific">Streptomyces macrolidinus</name>
    <dbReference type="NCBI Taxonomy" id="2952607"/>
    <lineage>
        <taxon>Bacteria</taxon>
        <taxon>Bacillati</taxon>
        <taxon>Actinomycetota</taxon>
        <taxon>Actinomycetes</taxon>
        <taxon>Kitasatosporales</taxon>
        <taxon>Streptomycetaceae</taxon>
        <taxon>Streptomyces</taxon>
    </lineage>
</organism>
<evidence type="ECO:0000256" key="1">
    <source>
        <dbReference type="SAM" id="Phobius"/>
    </source>
</evidence>
<name>A0ABT0ZE18_9ACTN</name>
<feature type="transmembrane region" description="Helical" evidence="1">
    <location>
        <begin position="508"/>
        <end position="529"/>
    </location>
</feature>
<feature type="transmembrane region" description="Helical" evidence="1">
    <location>
        <begin position="307"/>
        <end position="324"/>
    </location>
</feature>
<feature type="transmembrane region" description="Helical" evidence="1">
    <location>
        <begin position="199"/>
        <end position="218"/>
    </location>
</feature>
<feature type="transmembrane region" description="Helical" evidence="1">
    <location>
        <begin position="250"/>
        <end position="271"/>
    </location>
</feature>
<keyword evidence="1" id="KW-1133">Transmembrane helix</keyword>